<dbReference type="AlphaFoldDB" id="A0A4R3YQW5"/>
<dbReference type="RefSeq" id="WP_132143378.1">
    <property type="nucleotide sequence ID" value="NZ_SMCS01000003.1"/>
</dbReference>
<feature type="region of interest" description="Disordered" evidence="4">
    <location>
        <begin position="494"/>
        <end position="519"/>
    </location>
</feature>
<dbReference type="GO" id="GO:0034480">
    <property type="term" value="F:phosphatidylcholine phospholipase C activity"/>
    <property type="evidence" value="ECO:0007669"/>
    <property type="project" value="UniProtKB-EC"/>
</dbReference>
<dbReference type="InterPro" id="IPR006311">
    <property type="entry name" value="TAT_signal"/>
</dbReference>
<dbReference type="Proteomes" id="UP000295645">
    <property type="component" value="Unassembled WGS sequence"/>
</dbReference>
<dbReference type="InterPro" id="IPR008475">
    <property type="entry name" value="PLipase_C_C"/>
</dbReference>
<dbReference type="InterPro" id="IPR017767">
    <property type="entry name" value="PC-PLC"/>
</dbReference>
<reference evidence="6 7" key="1">
    <citation type="submission" date="2019-03" db="EMBL/GenBank/DDBJ databases">
        <title>Above-ground endophytic microbial communities from plants in different locations in the United States.</title>
        <authorList>
            <person name="Frank C."/>
        </authorList>
    </citation>
    <scope>NUCLEOTIDE SEQUENCE [LARGE SCALE GENOMIC DNA]</scope>
    <source>
        <strain evidence="6 7">LP_13_YM</strain>
    </source>
</reference>
<organism evidence="6 7">
    <name type="scientific">Luteibacter rhizovicinus</name>
    <dbReference type="NCBI Taxonomy" id="242606"/>
    <lineage>
        <taxon>Bacteria</taxon>
        <taxon>Pseudomonadati</taxon>
        <taxon>Pseudomonadota</taxon>
        <taxon>Gammaproteobacteria</taxon>
        <taxon>Lysobacterales</taxon>
        <taxon>Rhodanobacteraceae</taxon>
        <taxon>Luteibacter</taxon>
    </lineage>
</organism>
<proteinExistence type="inferred from homology"/>
<evidence type="ECO:0000256" key="3">
    <source>
        <dbReference type="ARBA" id="ARBA00022801"/>
    </source>
</evidence>
<dbReference type="CDD" id="cd16014">
    <property type="entry name" value="PLC"/>
    <property type="match status" value="1"/>
</dbReference>
<dbReference type="PANTHER" id="PTHR31956:SF1">
    <property type="entry name" value="NON-SPECIFIC PHOSPHOLIPASE C1"/>
    <property type="match status" value="1"/>
</dbReference>
<evidence type="ECO:0000256" key="1">
    <source>
        <dbReference type="ARBA" id="ARBA00009717"/>
    </source>
</evidence>
<gene>
    <name evidence="6" type="ORF">EC912_103251</name>
</gene>
<dbReference type="PANTHER" id="PTHR31956">
    <property type="entry name" value="NON-SPECIFIC PHOSPHOLIPASE C4-RELATED"/>
    <property type="match status" value="1"/>
</dbReference>
<dbReference type="EC" id="3.1.4.3" evidence="2"/>
<comment type="caution">
    <text evidence="6">The sequence shown here is derived from an EMBL/GenBank/DDBJ whole genome shotgun (WGS) entry which is preliminary data.</text>
</comment>
<evidence type="ECO:0000256" key="4">
    <source>
        <dbReference type="SAM" id="MobiDB-lite"/>
    </source>
</evidence>
<dbReference type="Gene3D" id="3.40.720.10">
    <property type="entry name" value="Alkaline Phosphatase, subunit A"/>
    <property type="match status" value="2"/>
</dbReference>
<keyword evidence="3" id="KW-0378">Hydrolase</keyword>
<dbReference type="Pfam" id="PF04185">
    <property type="entry name" value="Phosphoesterase"/>
    <property type="match status" value="1"/>
</dbReference>
<dbReference type="OrthoDB" id="9770871at2"/>
<evidence type="ECO:0000313" key="7">
    <source>
        <dbReference type="Proteomes" id="UP000295645"/>
    </source>
</evidence>
<dbReference type="InterPro" id="IPR007312">
    <property type="entry name" value="Phosphoesterase"/>
</dbReference>
<keyword evidence="7" id="KW-1185">Reference proteome</keyword>
<dbReference type="NCBIfam" id="TIGR03396">
    <property type="entry name" value="PC_PLC"/>
    <property type="match status" value="1"/>
</dbReference>
<evidence type="ECO:0000313" key="6">
    <source>
        <dbReference type="EMBL" id="TCV94766.1"/>
    </source>
</evidence>
<dbReference type="EMBL" id="SMCS01000003">
    <property type="protein sequence ID" value="TCV94766.1"/>
    <property type="molecule type" value="Genomic_DNA"/>
</dbReference>
<dbReference type="GO" id="GO:0016042">
    <property type="term" value="P:lipid catabolic process"/>
    <property type="evidence" value="ECO:0007669"/>
    <property type="project" value="InterPro"/>
</dbReference>
<sequence>MFSNDRRRFLKAAGTTVTASLAVQAFPAAIARALATPAHRVTGTIADVGHVVILMQENRSFDHYFGSLRGVRGFGDPRVLSLADGSPVWRQPAATTHTKHYKSRGIADDVPYVLPFHLDTAVSGDHQDGTDHGWSSGHQAWNLGRWDRWVEQKQDVLTMAYLKRDDAAFHYALADAFTICDAYHASVHADTAINRIFLWSGTADPRNTFGSKDNGPGTEERKDVNGYTWTTYPERLEAHGVSWRVYQGGTGDPGSPTDNFTDNSLEFFARYQVGQGADPKSSLVRNGASTHTLRELRADVMNDRLPQVSWIVAPFRYSEHPEASPTDGAFYIQRVIEALTANPAVWSKTVLFLNYDENDGLFDHVVPPAPPVESGQGEQGVVSADLVDSLEDEVMDIDEHMRIANPLVPGSDPGGRQIIGLGVRVPMIVVSPWTRGGWVCSETFDHTSVLRFLETRFGVPESQISAWRRAVCGDLTSAFDFAGTRETSMPKLRVPAAPKGKAPVKVPGEQRMPVQEPGVRPARPLPYAWSVEHRLDAGRSWVRFRNTGRAGAAFYVYDGSDREQPPRRYTVSAGDTIEDYWPLARRGDGYDRLVHGPNGFLCALRGGVDDGVEAVVAEDAPGKRMNLTISNAGPLPSVCMVGNTYAADALQRIEVAAGAKVVLPFDVSRSAGWYDISVSMAEAPRYLRRFAGHLEDGRPSTSDPGPVRKSR</sequence>
<protein>
    <recommendedName>
        <fullName evidence="2">phospholipase C</fullName>
        <ecNumber evidence="2">3.1.4.3</ecNumber>
    </recommendedName>
</protein>
<dbReference type="InterPro" id="IPR017850">
    <property type="entry name" value="Alkaline_phosphatase_core_sf"/>
</dbReference>
<name>A0A4R3YQW5_9GAMM</name>
<accession>A0A4R3YQW5</accession>
<evidence type="ECO:0000259" key="5">
    <source>
        <dbReference type="Pfam" id="PF05506"/>
    </source>
</evidence>
<dbReference type="PROSITE" id="PS51318">
    <property type="entry name" value="TAT"/>
    <property type="match status" value="1"/>
</dbReference>
<feature type="domain" description="Bacterial phospholipase C C-terminal" evidence="5">
    <location>
        <begin position="623"/>
        <end position="693"/>
    </location>
</feature>
<comment type="similarity">
    <text evidence="1">Belongs to the bacterial phospholipase C family.</text>
</comment>
<evidence type="ECO:0000256" key="2">
    <source>
        <dbReference type="ARBA" id="ARBA00012018"/>
    </source>
</evidence>
<feature type="domain" description="Bacterial phospholipase C C-terminal" evidence="5">
    <location>
        <begin position="521"/>
        <end position="606"/>
    </location>
</feature>
<dbReference type="Pfam" id="PF05506">
    <property type="entry name" value="PLipase_C_C"/>
    <property type="match status" value="2"/>
</dbReference>